<dbReference type="CDD" id="cd06462">
    <property type="entry name" value="Peptidase_S24_S26"/>
    <property type="match status" value="1"/>
</dbReference>
<dbReference type="SUPFAM" id="SSF51306">
    <property type="entry name" value="LexA/Signal peptidase"/>
    <property type="match status" value="1"/>
</dbReference>
<name>A0A6J5Z1Y1_9ZZZZ</name>
<gene>
    <name evidence="1" type="ORF">UFOPK3775_00497</name>
</gene>
<accession>A0A6J5Z1Y1</accession>
<dbReference type="EMBL" id="CAESAK010000049">
    <property type="protein sequence ID" value="CAB4335227.1"/>
    <property type="molecule type" value="Genomic_DNA"/>
</dbReference>
<sequence length="109" mass="12278">MLPTFSSGDWLLARWGSFSLKSQTGFLRGIFSGGIFSSGISVDDVLTIELANQPGIFYVKRVSKIDREKHELYLLSDNPEGTDSRQWGWLPISSARAKVICRVRKTRAR</sequence>
<dbReference type="Gene3D" id="2.10.109.10">
    <property type="entry name" value="Umud Fragment, subunit A"/>
    <property type="match status" value="1"/>
</dbReference>
<dbReference type="InterPro" id="IPR036286">
    <property type="entry name" value="LexA/Signal_pep-like_sf"/>
</dbReference>
<proteinExistence type="predicted"/>
<dbReference type="AlphaFoldDB" id="A0A6J5Z1Y1"/>
<reference evidence="1" key="1">
    <citation type="submission" date="2020-05" db="EMBL/GenBank/DDBJ databases">
        <authorList>
            <person name="Chiriac C."/>
            <person name="Salcher M."/>
            <person name="Ghai R."/>
            <person name="Kavagutti S V."/>
        </authorList>
    </citation>
    <scope>NUCLEOTIDE SEQUENCE</scope>
</reference>
<organism evidence="1">
    <name type="scientific">freshwater metagenome</name>
    <dbReference type="NCBI Taxonomy" id="449393"/>
    <lineage>
        <taxon>unclassified sequences</taxon>
        <taxon>metagenomes</taxon>
        <taxon>ecological metagenomes</taxon>
    </lineage>
</organism>
<protein>
    <submittedName>
        <fullName evidence="1">Unannotated protein</fullName>
    </submittedName>
</protein>
<evidence type="ECO:0000313" key="1">
    <source>
        <dbReference type="EMBL" id="CAB4335227.1"/>
    </source>
</evidence>